<feature type="non-terminal residue" evidence="1">
    <location>
        <position position="68"/>
    </location>
</feature>
<comment type="caution">
    <text evidence="1">The sequence shown here is derived from an EMBL/GenBank/DDBJ whole genome shotgun (WGS) entry which is preliminary data.</text>
</comment>
<evidence type="ECO:0000313" key="2">
    <source>
        <dbReference type="Proteomes" id="UP000748308"/>
    </source>
</evidence>
<organism evidence="1 2">
    <name type="scientific">Eiseniibacteriota bacterium</name>
    <dbReference type="NCBI Taxonomy" id="2212470"/>
    <lineage>
        <taxon>Bacteria</taxon>
        <taxon>Candidatus Eiseniibacteriota</taxon>
    </lineage>
</organism>
<sequence length="68" mass="7398">MASLLAAKQREISVSEFFAKNRHLLGFDNPSKALLTTVKEAVDNALDACEDAGVLPEILVRIVQEGED</sequence>
<accession>A0A937XDW4</accession>
<dbReference type="AlphaFoldDB" id="A0A937XDW4"/>
<dbReference type="Gene3D" id="3.30.565.10">
    <property type="entry name" value="Histidine kinase-like ATPase, C-terminal domain"/>
    <property type="match status" value="1"/>
</dbReference>
<dbReference type="PANTHER" id="PTHR48444:SF1">
    <property type="entry name" value="DNA TOPOISOMERASE 6 SUBUNIT B"/>
    <property type="match status" value="1"/>
</dbReference>
<dbReference type="SUPFAM" id="SSF55874">
    <property type="entry name" value="ATPase domain of HSP90 chaperone/DNA topoisomerase II/histidine kinase"/>
    <property type="match status" value="1"/>
</dbReference>
<dbReference type="InterPro" id="IPR036890">
    <property type="entry name" value="HATPase_C_sf"/>
</dbReference>
<proteinExistence type="predicted"/>
<dbReference type="Proteomes" id="UP000748308">
    <property type="component" value="Unassembled WGS sequence"/>
</dbReference>
<protein>
    <submittedName>
        <fullName evidence="1">DNA topoisomerase VI subunit B</fullName>
    </submittedName>
</protein>
<dbReference type="EMBL" id="VGIY01000426">
    <property type="protein sequence ID" value="MBM3318641.1"/>
    <property type="molecule type" value="Genomic_DNA"/>
</dbReference>
<gene>
    <name evidence="1" type="ORF">FJY75_12390</name>
</gene>
<name>A0A937XDW4_UNCEI</name>
<evidence type="ECO:0000313" key="1">
    <source>
        <dbReference type="EMBL" id="MBM3318641.1"/>
    </source>
</evidence>
<dbReference type="PANTHER" id="PTHR48444">
    <property type="entry name" value="DNA TOPOISOMERASE 6 SUBUNIT B"/>
    <property type="match status" value="1"/>
</dbReference>
<reference evidence="1" key="1">
    <citation type="submission" date="2019-03" db="EMBL/GenBank/DDBJ databases">
        <title>Lake Tanganyika Metagenome-Assembled Genomes (MAGs).</title>
        <authorList>
            <person name="Tran P."/>
        </authorList>
    </citation>
    <scope>NUCLEOTIDE SEQUENCE</scope>
    <source>
        <strain evidence="1">M_DeepCast_400m_m2_100</strain>
    </source>
</reference>